<gene>
    <name evidence="8" type="ORF">FXF47_01010</name>
</gene>
<dbReference type="InterPro" id="IPR045090">
    <property type="entry name" value="Pept_M3A_M3B"/>
</dbReference>
<keyword evidence="4 6" id="KW-0862">Zinc</keyword>
<sequence length="504" mass="60811">MKKLNDMAKNIREHQIMLSKLNWTNYTTGFDFGIQQAQKDLIEYYKDKNNYNYILKKEKEVSDELNKRKVKIMKDMFEKYHLSDELNDLRLEIRKLTTDLSKILNNFRYEIDDKKVTSVDIYQILTTNEDEELRKKAYMSRKQINKPLVERGFIELLNLRKQFAEKSGYKDFVEYKLDEQELSTEIFNNWINETHEILPAMKDIRKKYAKKYLNKAELKPWDEAYLNGKISPVLKENINMLDYYEILSKFFNKFGIDLEQYNITYDIFSRNNKSEWGYNFPIEYGEDSRILANVKNMYNEFGVLLHETGHGIHSFKIDPEERILNFGISGIIFEGIANLFGSFLYDEFFYKDIIERDIEKINNQMRNLKKWNKINNFGRIPDILFDQRLYLNDVKNLDDINNLYWNTYDEVLQEGPYAKQPIWGYRIHHTTHPIYLHNYLMGDVTYKMFKSVFNNKNNIDRISEKPKKFIEFLERKVIEPSGKYPYEKLFKHISQEKFSLKYLK</sequence>
<evidence type="ECO:0000256" key="1">
    <source>
        <dbReference type="ARBA" id="ARBA00022670"/>
    </source>
</evidence>
<dbReference type="Pfam" id="PF01432">
    <property type="entry name" value="Peptidase_M3"/>
    <property type="match status" value="1"/>
</dbReference>
<evidence type="ECO:0000313" key="9">
    <source>
        <dbReference type="Proteomes" id="UP000324143"/>
    </source>
</evidence>
<evidence type="ECO:0000256" key="3">
    <source>
        <dbReference type="ARBA" id="ARBA00022801"/>
    </source>
</evidence>
<dbReference type="PANTHER" id="PTHR11804:SF84">
    <property type="entry name" value="SACCHAROLYSIN"/>
    <property type="match status" value="1"/>
</dbReference>
<protein>
    <submittedName>
        <fullName evidence="8">M3 family oligoendopeptidase</fullName>
    </submittedName>
</protein>
<evidence type="ECO:0000256" key="4">
    <source>
        <dbReference type="ARBA" id="ARBA00022833"/>
    </source>
</evidence>
<comment type="similarity">
    <text evidence="6">Belongs to the peptidase M3 family.</text>
</comment>
<dbReference type="AlphaFoldDB" id="A0A5D0MLD6"/>
<dbReference type="EMBL" id="VSIX01000009">
    <property type="protein sequence ID" value="TYB32058.1"/>
    <property type="molecule type" value="Genomic_DNA"/>
</dbReference>
<dbReference type="PANTHER" id="PTHR11804">
    <property type="entry name" value="PROTEASE M3 THIMET OLIGOPEPTIDASE-RELATED"/>
    <property type="match status" value="1"/>
</dbReference>
<organism evidence="8 9">
    <name type="scientific">Candidatus Mcinerneyibacterium aminivorans</name>
    <dbReference type="NCBI Taxonomy" id="2703815"/>
    <lineage>
        <taxon>Bacteria</taxon>
        <taxon>Candidatus Macinerneyibacteriota</taxon>
        <taxon>Candidatus Mcinerneyibacteria</taxon>
        <taxon>Candidatus Mcinerneyibacteriales</taxon>
        <taxon>Candidatus Mcinerneyibacteriaceae</taxon>
        <taxon>Candidatus Mcinerneyibacterium</taxon>
    </lineage>
</organism>
<dbReference type="SUPFAM" id="SSF55486">
    <property type="entry name" value="Metalloproteases ('zincins'), catalytic domain"/>
    <property type="match status" value="1"/>
</dbReference>
<comment type="cofactor">
    <cofactor evidence="6">
        <name>Zn(2+)</name>
        <dbReference type="ChEBI" id="CHEBI:29105"/>
    </cofactor>
    <text evidence="6">Binds 1 zinc ion.</text>
</comment>
<keyword evidence="2 6" id="KW-0479">Metal-binding</keyword>
<evidence type="ECO:0000313" key="8">
    <source>
        <dbReference type="EMBL" id="TYB32058.1"/>
    </source>
</evidence>
<proteinExistence type="inferred from homology"/>
<evidence type="ECO:0000259" key="7">
    <source>
        <dbReference type="Pfam" id="PF01432"/>
    </source>
</evidence>
<evidence type="ECO:0000256" key="2">
    <source>
        <dbReference type="ARBA" id="ARBA00022723"/>
    </source>
</evidence>
<dbReference type="GO" id="GO:0006518">
    <property type="term" value="P:peptide metabolic process"/>
    <property type="evidence" value="ECO:0007669"/>
    <property type="project" value="TreeGrafter"/>
</dbReference>
<comment type="caution">
    <text evidence="8">The sequence shown here is derived from an EMBL/GenBank/DDBJ whole genome shotgun (WGS) entry which is preliminary data.</text>
</comment>
<accession>A0A5D0MLD6</accession>
<evidence type="ECO:0000256" key="6">
    <source>
        <dbReference type="RuleBase" id="RU003435"/>
    </source>
</evidence>
<feature type="domain" description="Peptidase M3A/M3B catalytic" evidence="7">
    <location>
        <begin position="125"/>
        <end position="316"/>
    </location>
</feature>
<dbReference type="GO" id="GO:0006508">
    <property type="term" value="P:proteolysis"/>
    <property type="evidence" value="ECO:0007669"/>
    <property type="project" value="UniProtKB-KW"/>
</dbReference>
<dbReference type="InterPro" id="IPR001567">
    <property type="entry name" value="Pept_M3A_M3B_dom"/>
</dbReference>
<dbReference type="Gene3D" id="1.10.1370.30">
    <property type="match status" value="1"/>
</dbReference>
<dbReference type="GO" id="GO:0004222">
    <property type="term" value="F:metalloendopeptidase activity"/>
    <property type="evidence" value="ECO:0007669"/>
    <property type="project" value="InterPro"/>
</dbReference>
<keyword evidence="5 6" id="KW-0482">Metalloprotease</keyword>
<keyword evidence="9" id="KW-1185">Reference proteome</keyword>
<name>A0A5D0MLD6_9BACT</name>
<dbReference type="GO" id="GO:0046872">
    <property type="term" value="F:metal ion binding"/>
    <property type="evidence" value="ECO:0007669"/>
    <property type="project" value="UniProtKB-UniRule"/>
</dbReference>
<reference evidence="8" key="1">
    <citation type="submission" date="2019-08" db="EMBL/GenBank/DDBJ databases">
        <title>Genomic characterization of a novel candidate phylum (ARYD3) from a high temperature, high salinity tertiary oil reservoir in north central Oklahoma, USA.</title>
        <authorList>
            <person name="Youssef N.H."/>
            <person name="Yadav A."/>
            <person name="Elshahed M.S."/>
        </authorList>
    </citation>
    <scope>NUCLEOTIDE SEQUENCE [LARGE SCALE GENOMIC DNA]</scope>
    <source>
        <strain evidence="8">ARYD3</strain>
    </source>
</reference>
<keyword evidence="1 6" id="KW-0645">Protease</keyword>
<keyword evidence="3 6" id="KW-0378">Hydrolase</keyword>
<evidence type="ECO:0000256" key="5">
    <source>
        <dbReference type="ARBA" id="ARBA00023049"/>
    </source>
</evidence>
<dbReference type="Proteomes" id="UP000324143">
    <property type="component" value="Unassembled WGS sequence"/>
</dbReference>